<dbReference type="PROSITE" id="PS00113">
    <property type="entry name" value="ADENYLATE_KINASE"/>
    <property type="match status" value="1"/>
</dbReference>
<organism evidence="12 13">
    <name type="scientific">Acanthosepion pharaonis</name>
    <name type="common">Pharaoh cuttlefish</name>
    <name type="synonym">Sepia pharaonis</name>
    <dbReference type="NCBI Taxonomy" id="158019"/>
    <lineage>
        <taxon>Eukaryota</taxon>
        <taxon>Metazoa</taxon>
        <taxon>Spiralia</taxon>
        <taxon>Lophotrochozoa</taxon>
        <taxon>Mollusca</taxon>
        <taxon>Cephalopoda</taxon>
        <taxon>Coleoidea</taxon>
        <taxon>Decapodiformes</taxon>
        <taxon>Sepiida</taxon>
        <taxon>Sepiina</taxon>
        <taxon>Sepiidae</taxon>
        <taxon>Acanthosepion</taxon>
    </lineage>
</organism>
<dbReference type="NCBIfam" id="TIGR01359">
    <property type="entry name" value="UMP_CMP_kin_fam"/>
    <property type="match status" value="1"/>
</dbReference>
<keyword evidence="7 11" id="KW-0067">ATP-binding</keyword>
<dbReference type="HAMAP" id="MF_03172">
    <property type="entry name" value="Adenylate_kinase_UMP_CMP_kin"/>
    <property type="match status" value="1"/>
</dbReference>
<comment type="subcellular location">
    <subcellularLocation>
        <location evidence="11">Cytoplasm</location>
    </subcellularLocation>
    <subcellularLocation>
        <location evidence="11">Nucleus</location>
    </subcellularLocation>
</comment>
<protein>
    <recommendedName>
        <fullName evidence="11">UMP-CMP kinase</fullName>
        <ecNumber evidence="11">2.7.4.14</ecNumber>
    </recommendedName>
    <alternativeName>
        <fullName evidence="11">Deoxycytidylate kinase</fullName>
        <shortName evidence="11">CK</shortName>
        <shortName evidence="11">dCMP kinase</shortName>
    </alternativeName>
    <alternativeName>
        <fullName evidence="11">Uridine monophosphate/cytidine monophosphate kinase</fullName>
        <shortName evidence="11">UMP/CMP kinase</shortName>
        <shortName evidence="11">UMP/CMPK</shortName>
    </alternativeName>
</protein>
<feature type="binding site" evidence="11">
    <location>
        <begin position="131"/>
        <end position="134"/>
    </location>
    <ligand>
        <name>a ribonucleoside 5'-phosphate</name>
        <dbReference type="ChEBI" id="CHEBI:58043"/>
    </ligand>
</feature>
<comment type="catalytic activity">
    <reaction evidence="11">
        <text>CMP + ATP = CDP + ADP</text>
        <dbReference type="Rhea" id="RHEA:11600"/>
        <dbReference type="ChEBI" id="CHEBI:30616"/>
        <dbReference type="ChEBI" id="CHEBI:58069"/>
        <dbReference type="ChEBI" id="CHEBI:60377"/>
        <dbReference type="ChEBI" id="CHEBI:456216"/>
        <dbReference type="EC" id="2.7.4.14"/>
    </reaction>
</comment>
<dbReference type="GO" id="GO:0005524">
    <property type="term" value="F:ATP binding"/>
    <property type="evidence" value="ECO:0007669"/>
    <property type="project" value="UniProtKB-KW"/>
</dbReference>
<evidence type="ECO:0000256" key="11">
    <source>
        <dbReference type="HAMAP-Rule" id="MF_03172"/>
    </source>
</evidence>
<comment type="catalytic activity">
    <reaction evidence="11">
        <text>dCMP + ATP = dCDP + ADP</text>
        <dbReference type="Rhea" id="RHEA:25094"/>
        <dbReference type="ChEBI" id="CHEBI:30616"/>
        <dbReference type="ChEBI" id="CHEBI:57566"/>
        <dbReference type="ChEBI" id="CHEBI:58593"/>
        <dbReference type="ChEBI" id="CHEBI:456216"/>
        <dbReference type="EC" id="2.7.4.14"/>
    </reaction>
</comment>
<dbReference type="InterPro" id="IPR006266">
    <property type="entry name" value="UMP_CMP_kinase"/>
</dbReference>
<comment type="function">
    <text evidence="1">Catalyzes the reversible transfer of the terminal phosphate group between ATP and AMP. Plays an important role in cellular energy homeostasis and in adenine nucleotide metabolism.</text>
</comment>
<keyword evidence="13" id="KW-1185">Reference proteome</keyword>
<evidence type="ECO:0000256" key="8">
    <source>
        <dbReference type="ARBA" id="ARBA00022975"/>
    </source>
</evidence>
<name>A0A812E7K4_ACAPH</name>
<feature type="binding site" evidence="11">
    <location>
        <position position="178"/>
    </location>
    <ligand>
        <name>a ribonucleoside 5'-phosphate</name>
        <dbReference type="ChEBI" id="CHEBI:58043"/>
    </ligand>
</feature>
<comment type="similarity">
    <text evidence="11">Belongs to the adenylate kinase family. UMP-CMP kinase subfamily.</text>
</comment>
<comment type="function">
    <text evidence="11">Catalyzes the phosphorylation of pyrimidine nucleoside monophosphates at the expense of ATP. Plays an important role in de novo pyrimidine nucleotide biosynthesis. Has preference for UMP and CMP as phosphate acceptors.</text>
</comment>
<comment type="domain">
    <text evidence="11">Consists of three domains, a large central CORE domain and two small peripheral domains, NMPbind and LID, which undergo movements during catalysis. The LID domain closes over the site of phosphoryl transfer upon ATP binding. Assembling and dissambling the active center during each catalytic cycle provides an effective means to prevent ATP hydrolysis.</text>
</comment>
<feature type="binding site" evidence="11">
    <location>
        <position position="82"/>
    </location>
    <ligand>
        <name>a ribonucleoside 5'-phosphate</name>
        <dbReference type="ChEBI" id="CHEBI:58043"/>
    </ligand>
</feature>
<evidence type="ECO:0000256" key="10">
    <source>
        <dbReference type="ARBA" id="ARBA00048116"/>
    </source>
</evidence>
<feature type="binding site" evidence="11">
    <location>
        <position position="138"/>
    </location>
    <ligand>
        <name>CMP</name>
        <dbReference type="ChEBI" id="CHEBI:60377"/>
    </ligand>
</feature>
<dbReference type="EC" id="2.7.4.14" evidence="11"/>
<proteinExistence type="inferred from homology"/>
<evidence type="ECO:0000256" key="3">
    <source>
        <dbReference type="ARBA" id="ARBA00022490"/>
    </source>
</evidence>
<dbReference type="GO" id="GO:0006221">
    <property type="term" value="P:pyrimidine nucleotide biosynthetic process"/>
    <property type="evidence" value="ECO:0007669"/>
    <property type="project" value="UniProtKB-UniRule"/>
</dbReference>
<evidence type="ECO:0000256" key="2">
    <source>
        <dbReference type="ARBA" id="ARBA00011245"/>
    </source>
</evidence>
<dbReference type="OrthoDB" id="442176at2759"/>
<keyword evidence="4 11" id="KW-0808">Transferase</keyword>
<dbReference type="GO" id="GO:0050145">
    <property type="term" value="F:nucleoside monophosphate kinase activity"/>
    <property type="evidence" value="ECO:0007669"/>
    <property type="project" value="UniProtKB-ARBA"/>
</dbReference>
<gene>
    <name evidence="12" type="ORF">SPHA_67606</name>
</gene>
<comment type="subunit">
    <text evidence="2 11">Monomer.</text>
</comment>
<evidence type="ECO:0000256" key="5">
    <source>
        <dbReference type="ARBA" id="ARBA00022741"/>
    </source>
</evidence>
<comment type="catalytic activity">
    <reaction evidence="10 11">
        <text>UMP + ATP = UDP + ADP</text>
        <dbReference type="Rhea" id="RHEA:24400"/>
        <dbReference type="ChEBI" id="CHEBI:30616"/>
        <dbReference type="ChEBI" id="CHEBI:57865"/>
        <dbReference type="ChEBI" id="CHEBI:58223"/>
        <dbReference type="ChEBI" id="CHEBI:456216"/>
        <dbReference type="EC" id="2.7.4.14"/>
    </reaction>
</comment>
<evidence type="ECO:0000256" key="1">
    <source>
        <dbReference type="ARBA" id="ARBA00003053"/>
    </source>
</evidence>
<feature type="binding site" evidence="11">
    <location>
        <position position="189"/>
    </location>
    <ligand>
        <name>a ribonucleoside 5'-phosphate</name>
        <dbReference type="ChEBI" id="CHEBI:58043"/>
    </ligand>
</feature>
<dbReference type="AlphaFoldDB" id="A0A812E7K4"/>
<dbReference type="PRINTS" id="PR00094">
    <property type="entry name" value="ADENYLTKNASE"/>
</dbReference>
<keyword evidence="5 11" id="KW-0547">Nucleotide-binding</keyword>
<dbReference type="CDD" id="cd01428">
    <property type="entry name" value="ADK"/>
    <property type="match status" value="1"/>
</dbReference>
<dbReference type="HAMAP" id="MF_00235">
    <property type="entry name" value="Adenylate_kinase_Adk"/>
    <property type="match status" value="1"/>
</dbReference>
<dbReference type="InterPro" id="IPR000850">
    <property type="entry name" value="Adenylat/UMP-CMP_kin"/>
</dbReference>
<evidence type="ECO:0000313" key="13">
    <source>
        <dbReference type="Proteomes" id="UP000597762"/>
    </source>
</evidence>
<comment type="caution">
    <text evidence="12">The sequence shown here is derived from an EMBL/GenBank/DDBJ whole genome shotgun (WGS) entry which is preliminary data.</text>
</comment>
<dbReference type="GO" id="GO:0005634">
    <property type="term" value="C:nucleus"/>
    <property type="evidence" value="ECO:0007669"/>
    <property type="project" value="UniProtKB-SubCell"/>
</dbReference>
<sequence length="235" mass="26804">MLRTFLFRYSSSLSTKEYLEPRLLNRHTRFLPVLQFYFSLNSVNMYNVVFVLGGPGAGKGTQCVKIVEKYGYVHLSAGDLLRAERANSESKYGQLIDKHIKEGSIVPVAITCALLRQAMEKSGKTNFLIDGFPRNKDNLDGWNQEMNDVANVKMVLFFNCSEEVCVNRCLERGKTSGRTDDNTESLKKRIVTFNNSTKPIIEHYQALKLVQEIPAEKNPTEVFEEVQQVFEKMDS</sequence>
<comment type="cofactor">
    <cofactor evidence="11">
        <name>Mg(2+)</name>
        <dbReference type="ChEBI" id="CHEBI:18420"/>
    </cofactor>
    <text evidence="11">Binds 1 Mg(2+) ion per monomer.</text>
</comment>
<feature type="region of interest" description="NMPbind" evidence="11">
    <location>
        <begin position="76"/>
        <end position="106"/>
    </location>
</feature>
<dbReference type="GO" id="GO:0005737">
    <property type="term" value="C:cytoplasm"/>
    <property type="evidence" value="ECO:0007669"/>
    <property type="project" value="UniProtKB-SubCell"/>
</dbReference>
<dbReference type="Proteomes" id="UP000597762">
    <property type="component" value="Unassembled WGS sequence"/>
</dbReference>
<evidence type="ECO:0000256" key="7">
    <source>
        <dbReference type="ARBA" id="ARBA00022840"/>
    </source>
</evidence>
<keyword evidence="3 11" id="KW-0963">Cytoplasm</keyword>
<keyword evidence="6 11" id="KW-0418">Kinase</keyword>
<dbReference type="FunFam" id="3.40.50.300:FF:000315">
    <property type="entry name" value="Adenylate kinase 1"/>
    <property type="match status" value="1"/>
</dbReference>
<evidence type="ECO:0000256" key="9">
    <source>
        <dbReference type="ARBA" id="ARBA00023242"/>
    </source>
</evidence>
<dbReference type="GO" id="GO:0006207">
    <property type="term" value="P:'de novo' pyrimidine nucleobase biosynthetic process"/>
    <property type="evidence" value="ECO:0007669"/>
    <property type="project" value="InterPro"/>
</dbReference>
<feature type="binding site" evidence="11">
    <location>
        <position position="172"/>
    </location>
    <ligand>
        <name>ATP</name>
        <dbReference type="ChEBI" id="CHEBI:30616"/>
    </ligand>
</feature>
<accession>A0A812E7K4</accession>
<dbReference type="InterPro" id="IPR033690">
    <property type="entry name" value="Adenylat_kinase_CS"/>
</dbReference>
<evidence type="ECO:0000256" key="4">
    <source>
        <dbReference type="ARBA" id="ARBA00022679"/>
    </source>
</evidence>
<feature type="binding site" evidence="11">
    <location>
        <position position="217"/>
    </location>
    <ligand>
        <name>ATP</name>
        <dbReference type="ChEBI" id="CHEBI:30616"/>
    </ligand>
</feature>
<dbReference type="PANTHER" id="PTHR23359">
    <property type="entry name" value="NUCLEOTIDE KINASE"/>
    <property type="match status" value="1"/>
</dbReference>
<reference evidence="12" key="1">
    <citation type="submission" date="2021-01" db="EMBL/GenBank/DDBJ databases">
        <authorList>
            <person name="Li R."/>
            <person name="Bekaert M."/>
        </authorList>
    </citation>
    <scope>NUCLEOTIDE SEQUENCE</scope>
    <source>
        <strain evidence="12">Farmed</strain>
    </source>
</reference>
<dbReference type="EMBL" id="CAHIKZ030004896">
    <property type="protein sequence ID" value="CAE1316906.1"/>
    <property type="molecule type" value="Genomic_DNA"/>
</dbReference>
<feature type="binding site" evidence="11">
    <location>
        <begin position="104"/>
        <end position="106"/>
    </location>
    <ligand>
        <name>a ribonucleoside 5'-phosphate</name>
        <dbReference type="ChEBI" id="CHEBI:58043"/>
    </ligand>
</feature>
<keyword evidence="9 11" id="KW-0539">Nucleus</keyword>
<dbReference type="Gene3D" id="3.40.50.300">
    <property type="entry name" value="P-loop containing nucleotide triphosphate hydrolases"/>
    <property type="match status" value="1"/>
</dbReference>
<evidence type="ECO:0000256" key="6">
    <source>
        <dbReference type="ARBA" id="ARBA00022777"/>
    </source>
</evidence>
<evidence type="ECO:0000313" key="12">
    <source>
        <dbReference type="EMBL" id="CAE1316906.1"/>
    </source>
</evidence>
<dbReference type="InterPro" id="IPR027417">
    <property type="entry name" value="P-loop_NTPase"/>
</dbReference>
<feature type="binding site" evidence="11">
    <location>
        <begin position="56"/>
        <end position="61"/>
    </location>
    <ligand>
        <name>ATP</name>
        <dbReference type="ChEBI" id="CHEBI:30616"/>
    </ligand>
</feature>
<keyword evidence="8 11" id="KW-0665">Pyrimidine biosynthesis</keyword>
<feature type="region of interest" description="LID" evidence="11">
    <location>
        <begin position="171"/>
        <end position="181"/>
    </location>
</feature>
<dbReference type="Pfam" id="PF00406">
    <property type="entry name" value="ADK"/>
    <property type="match status" value="1"/>
</dbReference>
<dbReference type="SUPFAM" id="SSF52540">
    <property type="entry name" value="P-loop containing nucleoside triphosphate hydrolases"/>
    <property type="match status" value="1"/>
</dbReference>